<dbReference type="OrthoDB" id="10257471at2759"/>
<gene>
    <name evidence="1" type="ORF">HPB48_022642</name>
</gene>
<dbReference type="EMBL" id="JABSTR010000003">
    <property type="protein sequence ID" value="KAH9364871.1"/>
    <property type="molecule type" value="Genomic_DNA"/>
</dbReference>
<sequence>MWTQDEAQVRIPEDYGPAFECIRRRKIRKVKVLSIGGYLPRQLCWLLEALPNMRCLDLSPCKDALFNYAIERSIGTQKFASLTNINLESCYRLSDNSVRCISEHCPNLEELYLAFCRLIMDSSMRYVVQKMVKLKMLHITQSRVRDSGWKVLGGITDNLPLDALGGGALESLYFSLVAAT</sequence>
<organism evidence="1 2">
    <name type="scientific">Haemaphysalis longicornis</name>
    <name type="common">Bush tick</name>
    <dbReference type="NCBI Taxonomy" id="44386"/>
    <lineage>
        <taxon>Eukaryota</taxon>
        <taxon>Metazoa</taxon>
        <taxon>Ecdysozoa</taxon>
        <taxon>Arthropoda</taxon>
        <taxon>Chelicerata</taxon>
        <taxon>Arachnida</taxon>
        <taxon>Acari</taxon>
        <taxon>Parasitiformes</taxon>
        <taxon>Ixodida</taxon>
        <taxon>Ixodoidea</taxon>
        <taxon>Ixodidae</taxon>
        <taxon>Haemaphysalinae</taxon>
        <taxon>Haemaphysalis</taxon>
    </lineage>
</organism>
<dbReference type="SMART" id="SM00367">
    <property type="entry name" value="LRR_CC"/>
    <property type="match status" value="2"/>
</dbReference>
<dbReference type="VEuPathDB" id="VectorBase:HLOH_065369"/>
<reference evidence="1 2" key="1">
    <citation type="journal article" date="2020" name="Cell">
        <title>Large-Scale Comparative Analyses of Tick Genomes Elucidate Their Genetic Diversity and Vector Capacities.</title>
        <authorList>
            <consortium name="Tick Genome and Microbiome Consortium (TIGMIC)"/>
            <person name="Jia N."/>
            <person name="Wang J."/>
            <person name="Shi W."/>
            <person name="Du L."/>
            <person name="Sun Y."/>
            <person name="Zhan W."/>
            <person name="Jiang J.F."/>
            <person name="Wang Q."/>
            <person name="Zhang B."/>
            <person name="Ji P."/>
            <person name="Bell-Sakyi L."/>
            <person name="Cui X.M."/>
            <person name="Yuan T.T."/>
            <person name="Jiang B.G."/>
            <person name="Yang W.F."/>
            <person name="Lam T.T."/>
            <person name="Chang Q.C."/>
            <person name="Ding S.J."/>
            <person name="Wang X.J."/>
            <person name="Zhu J.G."/>
            <person name="Ruan X.D."/>
            <person name="Zhao L."/>
            <person name="Wei J.T."/>
            <person name="Ye R.Z."/>
            <person name="Que T.C."/>
            <person name="Du C.H."/>
            <person name="Zhou Y.H."/>
            <person name="Cheng J.X."/>
            <person name="Dai P.F."/>
            <person name="Guo W.B."/>
            <person name="Han X.H."/>
            <person name="Huang E.J."/>
            <person name="Li L.F."/>
            <person name="Wei W."/>
            <person name="Gao Y.C."/>
            <person name="Liu J.Z."/>
            <person name="Shao H.Z."/>
            <person name="Wang X."/>
            <person name="Wang C.C."/>
            <person name="Yang T.C."/>
            <person name="Huo Q.B."/>
            <person name="Li W."/>
            <person name="Chen H.Y."/>
            <person name="Chen S.E."/>
            <person name="Zhou L.G."/>
            <person name="Ni X.B."/>
            <person name="Tian J.H."/>
            <person name="Sheng Y."/>
            <person name="Liu T."/>
            <person name="Pan Y.S."/>
            <person name="Xia L.Y."/>
            <person name="Li J."/>
            <person name="Zhao F."/>
            <person name="Cao W.C."/>
        </authorList>
    </citation>
    <scope>NUCLEOTIDE SEQUENCE [LARGE SCALE GENOMIC DNA]</scope>
    <source>
        <strain evidence="1">HaeL-2018</strain>
    </source>
</reference>
<name>A0A9J6FPZ9_HAELO</name>
<comment type="caution">
    <text evidence="1">The sequence shown here is derived from an EMBL/GenBank/DDBJ whole genome shotgun (WGS) entry which is preliminary data.</text>
</comment>
<dbReference type="InterPro" id="IPR032675">
    <property type="entry name" value="LRR_dom_sf"/>
</dbReference>
<dbReference type="Gene3D" id="3.80.10.10">
    <property type="entry name" value="Ribonuclease Inhibitor"/>
    <property type="match status" value="1"/>
</dbReference>
<keyword evidence="2" id="KW-1185">Reference proteome</keyword>
<dbReference type="InterPro" id="IPR006553">
    <property type="entry name" value="Leu-rich_rpt_Cys-con_subtyp"/>
</dbReference>
<evidence type="ECO:0008006" key="3">
    <source>
        <dbReference type="Google" id="ProtNLM"/>
    </source>
</evidence>
<evidence type="ECO:0000313" key="2">
    <source>
        <dbReference type="Proteomes" id="UP000821853"/>
    </source>
</evidence>
<dbReference type="Proteomes" id="UP000821853">
    <property type="component" value="Unassembled WGS sequence"/>
</dbReference>
<proteinExistence type="predicted"/>
<accession>A0A9J6FPZ9</accession>
<protein>
    <recommendedName>
        <fullName evidence="3">F-box/leucine rich repeat protein</fullName>
    </recommendedName>
</protein>
<dbReference type="AlphaFoldDB" id="A0A9J6FPZ9"/>
<evidence type="ECO:0000313" key="1">
    <source>
        <dbReference type="EMBL" id="KAH9364871.1"/>
    </source>
</evidence>
<dbReference type="SUPFAM" id="SSF52047">
    <property type="entry name" value="RNI-like"/>
    <property type="match status" value="1"/>
</dbReference>